<keyword evidence="1" id="KW-0677">Repeat</keyword>
<dbReference type="Pfam" id="PF23239">
    <property type="entry name" value="DUF7069"/>
    <property type="match status" value="1"/>
</dbReference>
<comment type="caution">
    <text evidence="8">The sequence shown here is derived from an EMBL/GenBank/DDBJ whole genome shotgun (WGS) entry which is preliminary data.</text>
</comment>
<evidence type="ECO:0000259" key="7">
    <source>
        <dbReference type="Pfam" id="PF24883"/>
    </source>
</evidence>
<dbReference type="Pfam" id="PF24883">
    <property type="entry name" value="NPHP3_N"/>
    <property type="match status" value="1"/>
</dbReference>
<evidence type="ECO:0000259" key="5">
    <source>
        <dbReference type="Pfam" id="PF22939"/>
    </source>
</evidence>
<dbReference type="EMBL" id="JAWHQM010000090">
    <property type="protein sequence ID" value="KAK5637085.1"/>
    <property type="molecule type" value="Genomic_DNA"/>
</dbReference>
<evidence type="ECO:0000259" key="6">
    <source>
        <dbReference type="Pfam" id="PF23239"/>
    </source>
</evidence>
<dbReference type="InterPro" id="IPR002110">
    <property type="entry name" value="Ankyrin_rpt"/>
</dbReference>
<feature type="domain" description="NWD NACHT-NTPase N-terminal" evidence="4">
    <location>
        <begin position="41"/>
        <end position="264"/>
    </location>
</feature>
<dbReference type="Pfam" id="PF22939">
    <property type="entry name" value="WHD_GPIID"/>
    <property type="match status" value="1"/>
</dbReference>
<feature type="repeat" description="ANK" evidence="2">
    <location>
        <begin position="972"/>
        <end position="1004"/>
    </location>
</feature>
<dbReference type="PROSITE" id="PS50088">
    <property type="entry name" value="ANK_REPEAT"/>
    <property type="match status" value="4"/>
</dbReference>
<dbReference type="InterPro" id="IPR027417">
    <property type="entry name" value="P-loop_NTPase"/>
</dbReference>
<dbReference type="SMART" id="SM00248">
    <property type="entry name" value="ANK"/>
    <property type="match status" value="5"/>
</dbReference>
<dbReference type="PANTHER" id="PTHR10039">
    <property type="entry name" value="AMELOGENIN"/>
    <property type="match status" value="1"/>
</dbReference>
<evidence type="ECO:0000256" key="2">
    <source>
        <dbReference type="PROSITE-ProRule" id="PRU00023"/>
    </source>
</evidence>
<dbReference type="InterPro" id="IPR031359">
    <property type="entry name" value="NACHT_N"/>
</dbReference>
<dbReference type="Pfam" id="PF12796">
    <property type="entry name" value="Ank_2"/>
    <property type="match status" value="2"/>
</dbReference>
<feature type="region of interest" description="Disordered" evidence="3">
    <location>
        <begin position="8"/>
        <end position="40"/>
    </location>
</feature>
<feature type="repeat" description="ANK" evidence="2">
    <location>
        <begin position="938"/>
        <end position="970"/>
    </location>
</feature>
<feature type="repeat" description="ANK" evidence="2">
    <location>
        <begin position="905"/>
        <end position="937"/>
    </location>
</feature>
<dbReference type="InterPro" id="IPR056884">
    <property type="entry name" value="NPHP3-like_N"/>
</dbReference>
<reference evidence="8 9" key="1">
    <citation type="submission" date="2023-10" db="EMBL/GenBank/DDBJ databases">
        <title>Draft genome sequence of Xylaria bambusicola isolate GMP-LS, the root and basal stem rot pathogen of sugarcane in Indonesia.</title>
        <authorList>
            <person name="Selvaraj P."/>
            <person name="Muralishankar V."/>
            <person name="Muruganantham S."/>
            <person name="Sp S."/>
            <person name="Haryani S."/>
            <person name="Lau K.J.X."/>
            <person name="Naqvi N.I."/>
        </authorList>
    </citation>
    <scope>NUCLEOTIDE SEQUENCE [LARGE SCALE GENOMIC DNA]</scope>
    <source>
        <strain evidence="8">GMP-LS</strain>
    </source>
</reference>
<evidence type="ECO:0000256" key="3">
    <source>
        <dbReference type="SAM" id="MobiDB-lite"/>
    </source>
</evidence>
<feature type="domain" description="DUF7069" evidence="6">
    <location>
        <begin position="556"/>
        <end position="624"/>
    </location>
</feature>
<dbReference type="SUPFAM" id="SSF48403">
    <property type="entry name" value="Ankyrin repeat"/>
    <property type="match status" value="1"/>
</dbReference>
<evidence type="ECO:0000256" key="1">
    <source>
        <dbReference type="ARBA" id="ARBA00022737"/>
    </source>
</evidence>
<dbReference type="AlphaFoldDB" id="A0AAN7Z4T8"/>
<dbReference type="InterPro" id="IPR036770">
    <property type="entry name" value="Ankyrin_rpt-contain_sf"/>
</dbReference>
<evidence type="ECO:0000259" key="4">
    <source>
        <dbReference type="Pfam" id="PF17100"/>
    </source>
</evidence>
<evidence type="ECO:0008006" key="10">
    <source>
        <dbReference type="Google" id="ProtNLM"/>
    </source>
</evidence>
<evidence type="ECO:0000313" key="8">
    <source>
        <dbReference type="EMBL" id="KAK5637085.1"/>
    </source>
</evidence>
<proteinExistence type="predicted"/>
<dbReference type="Proteomes" id="UP001305414">
    <property type="component" value="Unassembled WGS sequence"/>
</dbReference>
<keyword evidence="9" id="KW-1185">Reference proteome</keyword>
<dbReference type="Gene3D" id="3.40.50.300">
    <property type="entry name" value="P-loop containing nucleotide triphosphate hydrolases"/>
    <property type="match status" value="1"/>
</dbReference>
<name>A0AAN7Z4T8_9PEZI</name>
<feature type="domain" description="GPI inositol-deacylase winged helix" evidence="5">
    <location>
        <begin position="639"/>
        <end position="722"/>
    </location>
</feature>
<dbReference type="PRINTS" id="PR01415">
    <property type="entry name" value="ANKYRIN"/>
</dbReference>
<dbReference type="PROSITE" id="PS50297">
    <property type="entry name" value="ANK_REP_REGION"/>
    <property type="match status" value="4"/>
</dbReference>
<feature type="repeat" description="ANK" evidence="2">
    <location>
        <begin position="872"/>
        <end position="904"/>
    </location>
</feature>
<dbReference type="Pfam" id="PF17100">
    <property type="entry name" value="NACHT_N"/>
    <property type="match status" value="1"/>
</dbReference>
<protein>
    <recommendedName>
        <fullName evidence="10">NWD NACHT-NTPase N-terminal domain-containing protein</fullName>
    </recommendedName>
</protein>
<gene>
    <name evidence="8" type="ORF">RRF57_012797</name>
</gene>
<accession>A0AAN7Z4T8</accession>
<evidence type="ECO:0000313" key="9">
    <source>
        <dbReference type="Proteomes" id="UP001305414"/>
    </source>
</evidence>
<keyword evidence="2" id="KW-0040">ANK repeat</keyword>
<dbReference type="SUPFAM" id="SSF52540">
    <property type="entry name" value="P-loop containing nucleoside triphosphate hydrolases"/>
    <property type="match status" value="1"/>
</dbReference>
<dbReference type="Gene3D" id="1.25.40.20">
    <property type="entry name" value="Ankyrin repeat-containing domain"/>
    <property type="match status" value="2"/>
</dbReference>
<feature type="domain" description="Nephrocystin 3-like N-terminal" evidence="7">
    <location>
        <begin position="364"/>
        <end position="526"/>
    </location>
</feature>
<feature type="compositionally biased region" description="Basic and acidic residues" evidence="3">
    <location>
        <begin position="20"/>
        <end position="37"/>
    </location>
</feature>
<organism evidence="8 9">
    <name type="scientific">Xylaria bambusicola</name>
    <dbReference type="NCBI Taxonomy" id="326684"/>
    <lineage>
        <taxon>Eukaryota</taxon>
        <taxon>Fungi</taxon>
        <taxon>Dikarya</taxon>
        <taxon>Ascomycota</taxon>
        <taxon>Pezizomycotina</taxon>
        <taxon>Sordariomycetes</taxon>
        <taxon>Xylariomycetidae</taxon>
        <taxon>Xylariales</taxon>
        <taxon>Xylariaceae</taxon>
        <taxon>Xylaria</taxon>
    </lineage>
</organism>
<dbReference type="InterPro" id="IPR055497">
    <property type="entry name" value="DUF7069"/>
</dbReference>
<sequence>MGLRRQLKNFLNKKGTQKGDSNHTEKTQSEAINHEDPPGAQSFWDRAYDALRSYDSKLVDDYEELLTKEAQKGVLPDTASNYADRQSQQAQLEAVIAAGLQRADEKKTKYTIAGHEFNLSNQIDQAARLVLWAKGWIGEAVKQSPEASIVWAGVSIILPLLTNPVVADEANRDGFTYVTTRMQYYTAFEPLLLHLGKNSEATPALMMEANKHVIQLYQHILEFQLKSVLRFYKGRVRRYVSDVIQTEDWKEMVDNINQFEGAVDRTLMQINQFAVRQELESCNTRSAESLEVMRQLLSVSEDQVRVAKEQLGIAQRSLQIQEDKVQQKFSDRQSKCLQLFRLTDSSEDATYEWYKDLVESRVDGTCEWFLKHENYQKWLKQDSGPLFVSADPGCGKSVLAKHLIDFALPRSSTICYFFFKDQAQNTCRQALCALLHQLLLLKPHLIKHAMKQFDIDGGGLVNSTSSLWTILRNAVQDPQAGHIIIVLDALDECSEGEFENLMRNLETLFHDNQSSPCQLKYLLTSRPYEQIVSKFRYFLDKFPCVRIPGEEESETISQEVNQVIKYRVEKLAKGKNLSDPIKNHLAKRLLEISHRTYLWVYLVFDSLEKEDFKKTQKGVDAAVAMLPKDINQAYEKILSKCKGDKVIVRKALSIILAASRPLTLVEMNVALEMDYTYKSIHDLDLEEEADFKSRLRSWCGLFISIHHGRVYFLHQTAREFLLGITSPIAHPFRGQWQNLISLRDAHRVLAETCIMYLDLLNSDDVIAEKYQDVDPQIVIYTFFPYSARNWNAHFLEAGFSDHADIIPRALRICDPHFKSCNLWLGMDWPAIFMTRPAPPNSLMVSSFCGNGVVARLLLEEDAADLDSTDSIYGRTPLLWAARDGHLDIVQILLDRGANIDMDDNEGYSPLSWAAENGHVEVTKLLLDKGADMESVAHNGTTALSLAAAYGNAEVVKLLIERGTNLEYMGTASRRTPLSWAAANGDGNIVKMLLDKGANTESRDAQLDRTPLLWAAELGHKEAVNSCSNTALTWNSKLPLVILQCLWQLKGAINELSSCCTKRGLNTAKVCRKESPDLPPYPRFAFIILLMSDLWLQSLLGLHHLSRISFTI</sequence>
<dbReference type="InterPro" id="IPR054471">
    <property type="entry name" value="GPIID_WHD"/>
</dbReference>